<dbReference type="PANTHER" id="PTHR32305">
    <property type="match status" value="1"/>
</dbReference>
<accession>A0A918VTN0</accession>
<gene>
    <name evidence="4" type="ORF">GCM10008090_35070</name>
</gene>
<dbReference type="Proteomes" id="UP000614811">
    <property type="component" value="Unassembled WGS sequence"/>
</dbReference>
<feature type="domain" description="Teneurin-like YD-shell" evidence="3">
    <location>
        <begin position="103"/>
        <end position="426"/>
    </location>
</feature>
<sequence length="817" mass="90258">MSVRTFDLLDRLTQDTQRGHLISYQYDDNGNRTQVTSVGGSTSYTYDNRNRLRTATTENGTSTYTYTADSKQAQVEYPNGTITRYDYDAADRTVSAINERVVGNTVELISRFDYDYDLNSNRVLQTETQNGFAERKIQTTSYEYDNADRMTGYVITDQETGDVHTADYTFDFNYNRVTEVEKQTVGGVTTTIKDRTSAYDGNNRLTSITDNLALDSSDPDNNSIDYTYDANGNTLTKTDNTQSVPALTTFRYDSRNQLTQVIRGPPENEESRGLYDYNALGMRVRHLDSERGDIEYLYDGKSILEERTLGTNTLLAHYRYSDRLLSLNTATDEHYYHYSALRTTANLTNVAGEIQASYRTDVWGHITAQEGSSPNRQVFTGQEHDENTGLIYFGARYYDPDTARFINEDTYLGESNTPPSLHRYLYAYGNPTANFDPDGHATNREIMGIDDASVDRDIAAGKTGFMDAVKYAAKSTAYEVWNFASLGFLKRQDDRRHKYDRGIISESEFHGSTLADMGTTTVAAIAGGGVGSRVASKLGGGVTAKLAGAGTGSAIDDATVQAGQVLTYQATDGRLGQENFDAKQVAISATVGIATHGVSMRLSQKVTSESKSGPKQQRGNSLGATADAEAGMPYSHPVKAPSMTARVKANIAASKKARENSGYRDSGVGHATRRSTAGNLLIRNKVDGNVRWRRAGGGVYQSNATKVVVSKSGLYSKRRPYTRKTTVTNSWDNASYGSKPNSKACPDCGGDVFGNPHLGELRNTPDGWDVEHVIKWETIRRGLHMRGATPSEYRDAYNDLNNTILRCVSCNRRDNQL</sequence>
<protein>
    <recommendedName>
        <fullName evidence="3">Teneurin-like YD-shell domain-containing protein</fullName>
    </recommendedName>
</protein>
<comment type="caution">
    <text evidence="4">The sequence shown here is derived from an EMBL/GenBank/DDBJ whole genome shotgun (WGS) entry which is preliminary data.</text>
</comment>
<name>A0A918VTN0_9GAMM</name>
<dbReference type="AlphaFoldDB" id="A0A918VTN0"/>
<proteinExistence type="predicted"/>
<dbReference type="InterPro" id="IPR056823">
    <property type="entry name" value="TEN-like_YD-shell"/>
</dbReference>
<evidence type="ECO:0000256" key="2">
    <source>
        <dbReference type="SAM" id="MobiDB-lite"/>
    </source>
</evidence>
<feature type="region of interest" description="Disordered" evidence="2">
    <location>
        <begin position="602"/>
        <end position="622"/>
    </location>
</feature>
<dbReference type="Pfam" id="PF05593">
    <property type="entry name" value="RHS_repeat"/>
    <property type="match status" value="1"/>
</dbReference>
<evidence type="ECO:0000313" key="5">
    <source>
        <dbReference type="Proteomes" id="UP000614811"/>
    </source>
</evidence>
<dbReference type="RefSeq" id="WP_189403021.1">
    <property type="nucleotide sequence ID" value="NZ_BMXA01000012.1"/>
</dbReference>
<reference evidence="4" key="2">
    <citation type="submission" date="2020-09" db="EMBL/GenBank/DDBJ databases">
        <authorList>
            <person name="Sun Q."/>
            <person name="Kim S."/>
        </authorList>
    </citation>
    <scope>NUCLEOTIDE SEQUENCE</scope>
    <source>
        <strain evidence="4">KCTC 12711</strain>
    </source>
</reference>
<keyword evidence="1" id="KW-0677">Repeat</keyword>
<keyword evidence="5" id="KW-1185">Reference proteome</keyword>
<evidence type="ECO:0000256" key="1">
    <source>
        <dbReference type="ARBA" id="ARBA00022737"/>
    </source>
</evidence>
<dbReference type="EMBL" id="BMXA01000012">
    <property type="protein sequence ID" value="GHA22244.1"/>
    <property type="molecule type" value="Genomic_DNA"/>
</dbReference>
<dbReference type="Gene3D" id="2.180.10.10">
    <property type="entry name" value="RHS repeat-associated core"/>
    <property type="match status" value="1"/>
</dbReference>
<dbReference type="Pfam" id="PF25023">
    <property type="entry name" value="TEN_YD-shell"/>
    <property type="match status" value="1"/>
</dbReference>
<dbReference type="InterPro" id="IPR031325">
    <property type="entry name" value="RHS_repeat"/>
</dbReference>
<reference evidence="4" key="1">
    <citation type="journal article" date="2014" name="Int. J. Syst. Evol. Microbiol.">
        <title>Complete genome sequence of Corynebacterium casei LMG S-19264T (=DSM 44701T), isolated from a smear-ripened cheese.</title>
        <authorList>
            <consortium name="US DOE Joint Genome Institute (JGI-PGF)"/>
            <person name="Walter F."/>
            <person name="Albersmeier A."/>
            <person name="Kalinowski J."/>
            <person name="Ruckert C."/>
        </authorList>
    </citation>
    <scope>NUCLEOTIDE SEQUENCE</scope>
    <source>
        <strain evidence="4">KCTC 12711</strain>
    </source>
</reference>
<evidence type="ECO:0000313" key="4">
    <source>
        <dbReference type="EMBL" id="GHA22244.1"/>
    </source>
</evidence>
<dbReference type="InterPro" id="IPR022385">
    <property type="entry name" value="Rhs_assc_core"/>
</dbReference>
<dbReference type="NCBIfam" id="TIGR03696">
    <property type="entry name" value="Rhs_assc_core"/>
    <property type="match status" value="1"/>
</dbReference>
<dbReference type="PANTHER" id="PTHR32305:SF15">
    <property type="entry name" value="PROTEIN RHSA-RELATED"/>
    <property type="match status" value="1"/>
</dbReference>
<evidence type="ECO:0000259" key="3">
    <source>
        <dbReference type="Pfam" id="PF25023"/>
    </source>
</evidence>
<organism evidence="4 5">
    <name type="scientific">Arenicella chitinivorans</name>
    <dbReference type="NCBI Taxonomy" id="1329800"/>
    <lineage>
        <taxon>Bacteria</taxon>
        <taxon>Pseudomonadati</taxon>
        <taxon>Pseudomonadota</taxon>
        <taxon>Gammaproteobacteria</taxon>
        <taxon>Arenicellales</taxon>
        <taxon>Arenicellaceae</taxon>
        <taxon>Arenicella</taxon>
    </lineage>
</organism>
<dbReference type="InterPro" id="IPR050708">
    <property type="entry name" value="T6SS_VgrG/RHS"/>
</dbReference>